<dbReference type="Pfam" id="PF09526">
    <property type="entry name" value="DUF2387"/>
    <property type="match status" value="1"/>
</dbReference>
<evidence type="ECO:0000313" key="3">
    <source>
        <dbReference type="Proteomes" id="UP000315439"/>
    </source>
</evidence>
<dbReference type="RefSeq" id="WP_142892905.1">
    <property type="nucleotide sequence ID" value="NZ_ML660162.1"/>
</dbReference>
<gene>
    <name evidence="2" type="ORF">FLL46_07700</name>
</gene>
<evidence type="ECO:0000313" key="2">
    <source>
        <dbReference type="EMBL" id="TQV88397.1"/>
    </source>
</evidence>
<feature type="compositionally biased region" description="Basic and acidic residues" evidence="1">
    <location>
        <begin position="43"/>
        <end position="54"/>
    </location>
</feature>
<organism evidence="2 3">
    <name type="scientific">Aliikangiella coralliicola</name>
    <dbReference type="NCBI Taxonomy" id="2592383"/>
    <lineage>
        <taxon>Bacteria</taxon>
        <taxon>Pseudomonadati</taxon>
        <taxon>Pseudomonadota</taxon>
        <taxon>Gammaproteobacteria</taxon>
        <taxon>Oceanospirillales</taxon>
        <taxon>Pleioneaceae</taxon>
        <taxon>Aliikangiella</taxon>
    </lineage>
</organism>
<proteinExistence type="predicted"/>
<reference evidence="2 3" key="1">
    <citation type="submission" date="2019-07" db="EMBL/GenBank/DDBJ databases">
        <title>Draft genome for Aliikangiella sp. M105.</title>
        <authorList>
            <person name="Wang G."/>
        </authorList>
    </citation>
    <scope>NUCLEOTIDE SEQUENCE [LARGE SCALE GENOMIC DNA]</scope>
    <source>
        <strain evidence="2 3">M105</strain>
    </source>
</reference>
<dbReference type="Proteomes" id="UP000315439">
    <property type="component" value="Unassembled WGS sequence"/>
</dbReference>
<sequence length="82" mass="9176">MKPSQRFIAGAVCPECQSPDSLLLDSNDQSIECVDCGYTQTAEQRDTDSKRESEAQQSRRKSVPEKVNVSDIIRITNIKNTD</sequence>
<dbReference type="EMBL" id="VIKS01000004">
    <property type="protein sequence ID" value="TQV88397.1"/>
    <property type="molecule type" value="Genomic_DNA"/>
</dbReference>
<dbReference type="OrthoDB" id="5881059at2"/>
<keyword evidence="3" id="KW-1185">Reference proteome</keyword>
<dbReference type="AlphaFoldDB" id="A0A545UFZ8"/>
<dbReference type="NCBIfam" id="TIGR02443">
    <property type="entry name" value="YheV family putative zinc ribbon protein"/>
    <property type="match status" value="1"/>
</dbReference>
<protein>
    <submittedName>
        <fullName evidence="2">YheV family putative metal-binding protein</fullName>
    </submittedName>
</protein>
<name>A0A545UFZ8_9GAMM</name>
<accession>A0A545UFZ8</accession>
<evidence type="ECO:0000256" key="1">
    <source>
        <dbReference type="SAM" id="MobiDB-lite"/>
    </source>
</evidence>
<feature type="region of interest" description="Disordered" evidence="1">
    <location>
        <begin position="42"/>
        <end position="67"/>
    </location>
</feature>
<comment type="caution">
    <text evidence="2">The sequence shown here is derived from an EMBL/GenBank/DDBJ whole genome shotgun (WGS) entry which is preliminary data.</text>
</comment>
<dbReference type="InterPro" id="IPR012658">
    <property type="entry name" value="YheV"/>
</dbReference>
<dbReference type="SUPFAM" id="SSF57783">
    <property type="entry name" value="Zinc beta-ribbon"/>
    <property type="match status" value="1"/>
</dbReference>